<reference evidence="2" key="2">
    <citation type="submission" date="2023-06" db="EMBL/GenBank/DDBJ databases">
        <authorList>
            <consortium name="Lawrence Berkeley National Laboratory"/>
            <person name="Haridas S."/>
            <person name="Hensen N."/>
            <person name="Bonometti L."/>
            <person name="Westerberg I."/>
            <person name="Brannstrom I.O."/>
            <person name="Guillou S."/>
            <person name="Cros-Aarteil S."/>
            <person name="Calhoun S."/>
            <person name="Kuo A."/>
            <person name="Mondo S."/>
            <person name="Pangilinan J."/>
            <person name="Riley R."/>
            <person name="LaButti K."/>
            <person name="Andreopoulos B."/>
            <person name="Lipzen A."/>
            <person name="Chen C."/>
            <person name="Yanf M."/>
            <person name="Daum C."/>
            <person name="Ng V."/>
            <person name="Clum A."/>
            <person name="Steindorff A."/>
            <person name="Ohm R."/>
            <person name="Martin F."/>
            <person name="Silar P."/>
            <person name="Natvig D."/>
            <person name="Lalanne C."/>
            <person name="Gautier V."/>
            <person name="Ament-velasquez S.L."/>
            <person name="Kruys A."/>
            <person name="Hutchinson M.I."/>
            <person name="Powell A.J."/>
            <person name="Barry K."/>
            <person name="Miller A.N."/>
            <person name="Grigoriev I.V."/>
            <person name="Debuchy R."/>
            <person name="Gladieux P."/>
            <person name="Thoren M.H."/>
            <person name="Johannesson H."/>
        </authorList>
    </citation>
    <scope>NUCLEOTIDE SEQUENCE</scope>
    <source>
        <strain evidence="2">CBS 232.78</strain>
    </source>
</reference>
<dbReference type="Proteomes" id="UP001285441">
    <property type="component" value="Unassembled WGS sequence"/>
</dbReference>
<comment type="caution">
    <text evidence="2">The sequence shown here is derived from an EMBL/GenBank/DDBJ whole genome shotgun (WGS) entry which is preliminary data.</text>
</comment>
<protein>
    <submittedName>
        <fullName evidence="2">Uncharacterized protein</fullName>
    </submittedName>
</protein>
<proteinExistence type="predicted"/>
<dbReference type="AlphaFoldDB" id="A0AAE0K149"/>
<gene>
    <name evidence="2" type="ORF">B0H63DRAFT_68947</name>
</gene>
<keyword evidence="3" id="KW-1185">Reference proteome</keyword>
<feature type="region of interest" description="Disordered" evidence="1">
    <location>
        <begin position="23"/>
        <end position="83"/>
    </location>
</feature>
<evidence type="ECO:0000313" key="3">
    <source>
        <dbReference type="Proteomes" id="UP001285441"/>
    </source>
</evidence>
<reference evidence="2" key="1">
    <citation type="journal article" date="2023" name="Mol. Phylogenet. Evol.">
        <title>Genome-scale phylogeny and comparative genomics of the fungal order Sordariales.</title>
        <authorList>
            <person name="Hensen N."/>
            <person name="Bonometti L."/>
            <person name="Westerberg I."/>
            <person name="Brannstrom I.O."/>
            <person name="Guillou S."/>
            <person name="Cros-Aarteil S."/>
            <person name="Calhoun S."/>
            <person name="Haridas S."/>
            <person name="Kuo A."/>
            <person name="Mondo S."/>
            <person name="Pangilinan J."/>
            <person name="Riley R."/>
            <person name="LaButti K."/>
            <person name="Andreopoulos B."/>
            <person name="Lipzen A."/>
            <person name="Chen C."/>
            <person name="Yan M."/>
            <person name="Daum C."/>
            <person name="Ng V."/>
            <person name="Clum A."/>
            <person name="Steindorff A."/>
            <person name="Ohm R.A."/>
            <person name="Martin F."/>
            <person name="Silar P."/>
            <person name="Natvig D.O."/>
            <person name="Lalanne C."/>
            <person name="Gautier V."/>
            <person name="Ament-Velasquez S.L."/>
            <person name="Kruys A."/>
            <person name="Hutchinson M.I."/>
            <person name="Powell A.J."/>
            <person name="Barry K."/>
            <person name="Miller A.N."/>
            <person name="Grigoriev I.V."/>
            <person name="Debuchy R."/>
            <person name="Gladieux P."/>
            <person name="Hiltunen Thoren M."/>
            <person name="Johannesson H."/>
        </authorList>
    </citation>
    <scope>NUCLEOTIDE SEQUENCE</scope>
    <source>
        <strain evidence="2">CBS 232.78</strain>
    </source>
</reference>
<accession>A0AAE0K149</accession>
<organism evidence="2 3">
    <name type="scientific">Podospora didyma</name>
    <dbReference type="NCBI Taxonomy" id="330526"/>
    <lineage>
        <taxon>Eukaryota</taxon>
        <taxon>Fungi</taxon>
        <taxon>Dikarya</taxon>
        <taxon>Ascomycota</taxon>
        <taxon>Pezizomycotina</taxon>
        <taxon>Sordariomycetes</taxon>
        <taxon>Sordariomycetidae</taxon>
        <taxon>Sordariales</taxon>
        <taxon>Podosporaceae</taxon>
        <taxon>Podospora</taxon>
    </lineage>
</organism>
<feature type="region of interest" description="Disordered" evidence="1">
    <location>
        <begin position="99"/>
        <end position="130"/>
    </location>
</feature>
<name>A0AAE0K149_9PEZI</name>
<dbReference type="EMBL" id="JAULSW010000010">
    <property type="protein sequence ID" value="KAK3368091.1"/>
    <property type="molecule type" value="Genomic_DNA"/>
</dbReference>
<evidence type="ECO:0000256" key="1">
    <source>
        <dbReference type="SAM" id="MobiDB-lite"/>
    </source>
</evidence>
<feature type="compositionally biased region" description="Basic and acidic residues" evidence="1">
    <location>
        <begin position="99"/>
        <end position="129"/>
    </location>
</feature>
<sequence>MTPGFGSVGDNQLVFCFIASSNSRVQDSPRETGRQQMPYNSARMERHHRLEDQTGQAEAAAAAKAQSTQDQRGGAHVAAARAQPTPLLQALRVGRGDLSDVLREKRQRGERGGEKGGGRYRPHSGDRRAVSCQWKSKQAPQTGWNMGSHLEEVLQHRAGGCGVLADEMPRLPVRPPKIPAPTQGGHRHGAARRHCCQPCIIIIIILIEPPPADHAAHQHWSQLVPICPRLHRIHRQYCCCCLPYYLRQQLVSKP</sequence>
<evidence type="ECO:0000313" key="2">
    <source>
        <dbReference type="EMBL" id="KAK3368091.1"/>
    </source>
</evidence>